<proteinExistence type="predicted"/>
<feature type="transmembrane region" description="Helical" evidence="9">
    <location>
        <begin position="12"/>
        <end position="37"/>
    </location>
</feature>
<dbReference type="Pfam" id="PF02518">
    <property type="entry name" value="HATPase_c"/>
    <property type="match status" value="1"/>
</dbReference>
<dbReference type="SMART" id="SM00387">
    <property type="entry name" value="HATPase_c"/>
    <property type="match status" value="1"/>
</dbReference>
<sequence length="407" mass="47006">MINKNVFNKTKVSLIKINVAVVVSFFIIFSIFIYSYFQGLTYNSVDKNLNDELENITVQLTSSAMFSPIVLKDPSNMVYIYEGNRVKYYTRNGYFEDMLPKLRENKKNSFFTYTENGYTFRELSLEIGKYKIQIIRNIDSQINSFKQLIYVFVIGIIIAIIITYFIALYLTKKALIPIETAWNNQAKFVQDASHELRTPISIVSSKLESMLRSPDSTISDEVELIADAMKETRRIKKMINDLLCLTKEDSITTLNKEEVNIEQLINEISNDYLDIAEIQNKKFNINLNAENKIIITDKNKLRQLILIFIDNAFKYTNENDIICINLTEEGRDIIITIEDSGMGIKDDEISNIFDRFFRSENIRSKDIDGSGIGLSIAKMLSTSLDIDINVKSKLNEFTKFNLIIHNK</sequence>
<dbReference type="SMART" id="SM00388">
    <property type="entry name" value="HisKA"/>
    <property type="match status" value="1"/>
</dbReference>
<reference evidence="11 12" key="1">
    <citation type="submission" date="2016-10" db="EMBL/GenBank/DDBJ databases">
        <authorList>
            <person name="de Groot N.N."/>
        </authorList>
    </citation>
    <scope>NUCLEOTIDE SEQUENCE [LARGE SCALE GENOMIC DNA]</scope>
    <source>
        <strain evidence="11 12">DSM 797</strain>
    </source>
</reference>
<evidence type="ECO:0000256" key="4">
    <source>
        <dbReference type="ARBA" id="ARBA00022553"/>
    </source>
</evidence>
<dbReference type="SUPFAM" id="SSF55874">
    <property type="entry name" value="ATPase domain of HSP90 chaperone/DNA topoisomerase II/histidine kinase"/>
    <property type="match status" value="1"/>
</dbReference>
<dbReference type="EMBL" id="FNGW01000002">
    <property type="protein sequence ID" value="SDL55438.1"/>
    <property type="molecule type" value="Genomic_DNA"/>
</dbReference>
<evidence type="ECO:0000256" key="8">
    <source>
        <dbReference type="SAM" id="Coils"/>
    </source>
</evidence>
<accession>A0A1G9L0D0</accession>
<comment type="subcellular location">
    <subcellularLocation>
        <location evidence="2">Membrane</location>
    </subcellularLocation>
</comment>
<dbReference type="GO" id="GO:0000155">
    <property type="term" value="F:phosphorelay sensor kinase activity"/>
    <property type="evidence" value="ECO:0007669"/>
    <property type="project" value="InterPro"/>
</dbReference>
<evidence type="ECO:0000256" key="7">
    <source>
        <dbReference type="ARBA" id="ARBA00023012"/>
    </source>
</evidence>
<organism evidence="11 12">
    <name type="scientific">Romboutsia lituseburensis DSM 797</name>
    <dbReference type="NCBI Taxonomy" id="1121325"/>
    <lineage>
        <taxon>Bacteria</taxon>
        <taxon>Bacillati</taxon>
        <taxon>Bacillota</taxon>
        <taxon>Clostridia</taxon>
        <taxon>Peptostreptococcales</taxon>
        <taxon>Peptostreptococcaceae</taxon>
        <taxon>Romboutsia</taxon>
    </lineage>
</organism>
<evidence type="ECO:0000256" key="1">
    <source>
        <dbReference type="ARBA" id="ARBA00000085"/>
    </source>
</evidence>
<gene>
    <name evidence="11" type="ORF">SAMN04515677_102333</name>
</gene>
<protein>
    <recommendedName>
        <fullName evidence="3">histidine kinase</fullName>
        <ecNumber evidence="3">2.7.13.3</ecNumber>
    </recommendedName>
</protein>
<dbReference type="SUPFAM" id="SSF47384">
    <property type="entry name" value="Homodimeric domain of signal transducing histidine kinase"/>
    <property type="match status" value="1"/>
</dbReference>
<dbReference type="InterPro" id="IPR003594">
    <property type="entry name" value="HATPase_dom"/>
</dbReference>
<dbReference type="PANTHER" id="PTHR45453:SF1">
    <property type="entry name" value="PHOSPHATE REGULON SENSOR PROTEIN PHOR"/>
    <property type="match status" value="1"/>
</dbReference>
<evidence type="ECO:0000256" key="6">
    <source>
        <dbReference type="ARBA" id="ARBA00022777"/>
    </source>
</evidence>
<keyword evidence="9" id="KW-0472">Membrane</keyword>
<keyword evidence="8" id="KW-0175">Coiled coil</keyword>
<dbReference type="GO" id="GO:0005886">
    <property type="term" value="C:plasma membrane"/>
    <property type="evidence" value="ECO:0007669"/>
    <property type="project" value="TreeGrafter"/>
</dbReference>
<dbReference type="PRINTS" id="PR00344">
    <property type="entry name" value="BCTRLSENSOR"/>
</dbReference>
<dbReference type="CDD" id="cd00082">
    <property type="entry name" value="HisKA"/>
    <property type="match status" value="1"/>
</dbReference>
<feature type="coiled-coil region" evidence="8">
    <location>
        <begin position="247"/>
        <end position="281"/>
    </location>
</feature>
<dbReference type="Proteomes" id="UP000199068">
    <property type="component" value="Unassembled WGS sequence"/>
</dbReference>
<evidence type="ECO:0000313" key="11">
    <source>
        <dbReference type="EMBL" id="SDL55438.1"/>
    </source>
</evidence>
<dbReference type="AlphaFoldDB" id="A0A1G9L0D0"/>
<dbReference type="GO" id="GO:0004721">
    <property type="term" value="F:phosphoprotein phosphatase activity"/>
    <property type="evidence" value="ECO:0007669"/>
    <property type="project" value="TreeGrafter"/>
</dbReference>
<keyword evidence="7" id="KW-0902">Two-component regulatory system</keyword>
<dbReference type="EC" id="2.7.13.3" evidence="3"/>
<dbReference type="InterPro" id="IPR003661">
    <property type="entry name" value="HisK_dim/P_dom"/>
</dbReference>
<dbReference type="GO" id="GO:0016036">
    <property type="term" value="P:cellular response to phosphate starvation"/>
    <property type="evidence" value="ECO:0007669"/>
    <property type="project" value="TreeGrafter"/>
</dbReference>
<keyword evidence="9" id="KW-0812">Transmembrane</keyword>
<dbReference type="InterPro" id="IPR036890">
    <property type="entry name" value="HATPase_C_sf"/>
</dbReference>
<dbReference type="Pfam" id="PF00512">
    <property type="entry name" value="HisKA"/>
    <property type="match status" value="1"/>
</dbReference>
<evidence type="ECO:0000256" key="2">
    <source>
        <dbReference type="ARBA" id="ARBA00004370"/>
    </source>
</evidence>
<feature type="transmembrane region" description="Helical" evidence="9">
    <location>
        <begin position="148"/>
        <end position="170"/>
    </location>
</feature>
<name>A0A1G9L0D0_9FIRM</name>
<keyword evidence="12" id="KW-1185">Reference proteome</keyword>
<evidence type="ECO:0000256" key="5">
    <source>
        <dbReference type="ARBA" id="ARBA00022679"/>
    </source>
</evidence>
<dbReference type="InterPro" id="IPR005467">
    <property type="entry name" value="His_kinase_dom"/>
</dbReference>
<keyword evidence="9" id="KW-1133">Transmembrane helix</keyword>
<dbReference type="RefSeq" id="WP_092724364.1">
    <property type="nucleotide sequence ID" value="NZ_FNGW01000002.1"/>
</dbReference>
<comment type="catalytic activity">
    <reaction evidence="1">
        <text>ATP + protein L-histidine = ADP + protein N-phospho-L-histidine.</text>
        <dbReference type="EC" id="2.7.13.3"/>
    </reaction>
</comment>
<dbReference type="InterPro" id="IPR050351">
    <property type="entry name" value="BphY/WalK/GraS-like"/>
</dbReference>
<keyword evidence="4" id="KW-0597">Phosphoprotein</keyword>
<evidence type="ECO:0000313" key="12">
    <source>
        <dbReference type="Proteomes" id="UP000199068"/>
    </source>
</evidence>
<keyword evidence="5" id="KW-0808">Transferase</keyword>
<dbReference type="PANTHER" id="PTHR45453">
    <property type="entry name" value="PHOSPHATE REGULON SENSOR PROTEIN PHOR"/>
    <property type="match status" value="1"/>
</dbReference>
<dbReference type="STRING" id="1121325.SAMN04515677_102333"/>
<evidence type="ECO:0000256" key="9">
    <source>
        <dbReference type="SAM" id="Phobius"/>
    </source>
</evidence>
<dbReference type="InterPro" id="IPR036097">
    <property type="entry name" value="HisK_dim/P_sf"/>
</dbReference>
<dbReference type="Gene3D" id="3.30.565.10">
    <property type="entry name" value="Histidine kinase-like ATPase, C-terminal domain"/>
    <property type="match status" value="1"/>
</dbReference>
<evidence type="ECO:0000256" key="3">
    <source>
        <dbReference type="ARBA" id="ARBA00012438"/>
    </source>
</evidence>
<keyword evidence="6 11" id="KW-0418">Kinase</keyword>
<dbReference type="InterPro" id="IPR004358">
    <property type="entry name" value="Sig_transdc_His_kin-like_C"/>
</dbReference>
<dbReference type="Gene3D" id="1.10.287.130">
    <property type="match status" value="1"/>
</dbReference>
<feature type="domain" description="Histidine kinase" evidence="10">
    <location>
        <begin position="191"/>
        <end position="407"/>
    </location>
</feature>
<evidence type="ECO:0000259" key="10">
    <source>
        <dbReference type="PROSITE" id="PS50109"/>
    </source>
</evidence>
<dbReference type="PROSITE" id="PS50109">
    <property type="entry name" value="HIS_KIN"/>
    <property type="match status" value="1"/>
</dbReference>